<dbReference type="OrthoDB" id="186625at2759"/>
<dbReference type="Proteomes" id="UP000193944">
    <property type="component" value="Unassembled WGS sequence"/>
</dbReference>
<accession>A0A1Y1XL95</accession>
<dbReference type="AlphaFoldDB" id="A0A1Y1XL95"/>
<organism evidence="3 4">
    <name type="scientific">Anaeromyces robustus</name>
    <dbReference type="NCBI Taxonomy" id="1754192"/>
    <lineage>
        <taxon>Eukaryota</taxon>
        <taxon>Fungi</taxon>
        <taxon>Fungi incertae sedis</taxon>
        <taxon>Chytridiomycota</taxon>
        <taxon>Chytridiomycota incertae sedis</taxon>
        <taxon>Neocallimastigomycetes</taxon>
        <taxon>Neocallimastigales</taxon>
        <taxon>Neocallimastigaceae</taxon>
        <taxon>Anaeromyces</taxon>
    </lineage>
</organism>
<dbReference type="STRING" id="1754192.A0A1Y1XL95"/>
<evidence type="ECO:0000313" key="3">
    <source>
        <dbReference type="EMBL" id="ORX86463.1"/>
    </source>
</evidence>
<protein>
    <submittedName>
        <fullName evidence="3">EF-hand</fullName>
    </submittedName>
</protein>
<evidence type="ECO:0000259" key="2">
    <source>
        <dbReference type="PROSITE" id="PS50222"/>
    </source>
</evidence>
<keyword evidence="1" id="KW-0677">Repeat</keyword>
<reference evidence="3 4" key="2">
    <citation type="submission" date="2016-08" db="EMBL/GenBank/DDBJ databases">
        <title>Pervasive Adenine N6-methylation of Active Genes in Fungi.</title>
        <authorList>
            <consortium name="DOE Joint Genome Institute"/>
            <person name="Mondo S.J."/>
            <person name="Dannebaum R.O."/>
            <person name="Kuo R.C."/>
            <person name="Labutti K."/>
            <person name="Haridas S."/>
            <person name="Kuo A."/>
            <person name="Salamov A."/>
            <person name="Ahrendt S.R."/>
            <person name="Lipzen A."/>
            <person name="Sullivan W."/>
            <person name="Andreopoulos W.B."/>
            <person name="Clum A."/>
            <person name="Lindquist E."/>
            <person name="Daum C."/>
            <person name="Ramamoorthy G.K."/>
            <person name="Gryganskyi A."/>
            <person name="Culley D."/>
            <person name="Magnuson J.K."/>
            <person name="James T.Y."/>
            <person name="O'Malley M.A."/>
            <person name="Stajich J.E."/>
            <person name="Spatafora J.W."/>
            <person name="Visel A."/>
            <person name="Grigoriev I.V."/>
        </authorList>
    </citation>
    <scope>NUCLEOTIDE SEQUENCE [LARGE SCALE GENOMIC DNA]</scope>
    <source>
        <strain evidence="3 4">S4</strain>
    </source>
</reference>
<gene>
    <name evidence="3" type="ORF">BCR32DRAFT_228901</name>
</gene>
<dbReference type="PANTHER" id="PTHR23048">
    <property type="entry name" value="MYOSIN LIGHT CHAIN 1, 3"/>
    <property type="match status" value="1"/>
</dbReference>
<sequence length="144" mass="16879">MSEVLSENQIKKFEEVYKFYDKDSNGEIDSTIFCNVVRSLGYVPKDSDVEEIKNKYNNKLHLEDFIVFMGRKINNIESEEDAIKEALSLFEDGNGDLNEKEFVHCMKTLGKYLKPNDIDEFLNEFEKKNKKISINDFKDKLMAQ</sequence>
<dbReference type="SUPFAM" id="SSF47473">
    <property type="entry name" value="EF-hand"/>
    <property type="match status" value="1"/>
</dbReference>
<evidence type="ECO:0000256" key="1">
    <source>
        <dbReference type="ARBA" id="ARBA00022737"/>
    </source>
</evidence>
<feature type="domain" description="EF-hand" evidence="2">
    <location>
        <begin position="8"/>
        <end position="43"/>
    </location>
</feature>
<proteinExistence type="predicted"/>
<dbReference type="SMART" id="SM00054">
    <property type="entry name" value="EFh"/>
    <property type="match status" value="2"/>
</dbReference>
<reference evidence="3 4" key="1">
    <citation type="submission" date="2016-08" db="EMBL/GenBank/DDBJ databases">
        <title>A Parts List for Fungal Cellulosomes Revealed by Comparative Genomics.</title>
        <authorList>
            <consortium name="DOE Joint Genome Institute"/>
            <person name="Haitjema C.H."/>
            <person name="Gilmore S.P."/>
            <person name="Henske J.K."/>
            <person name="Solomon K.V."/>
            <person name="De Groot R."/>
            <person name="Kuo A."/>
            <person name="Mondo S.J."/>
            <person name="Salamov A.A."/>
            <person name="Labutti K."/>
            <person name="Zhao Z."/>
            <person name="Chiniquy J."/>
            <person name="Barry K."/>
            <person name="Brewer H.M."/>
            <person name="Purvine S.O."/>
            <person name="Wright A.T."/>
            <person name="Boxma B."/>
            <person name="Van Alen T."/>
            <person name="Hackstein J.H."/>
            <person name="Baker S.E."/>
            <person name="Grigoriev I.V."/>
            <person name="O'Malley M.A."/>
        </authorList>
    </citation>
    <scope>NUCLEOTIDE SEQUENCE [LARGE SCALE GENOMIC DNA]</scope>
    <source>
        <strain evidence="3 4">S4</strain>
    </source>
</reference>
<evidence type="ECO:0000313" key="4">
    <source>
        <dbReference type="Proteomes" id="UP000193944"/>
    </source>
</evidence>
<dbReference type="FunFam" id="1.10.238.10:FF:000178">
    <property type="entry name" value="Calmodulin-2 A"/>
    <property type="match status" value="1"/>
</dbReference>
<dbReference type="Gene3D" id="1.10.238.10">
    <property type="entry name" value="EF-hand"/>
    <property type="match status" value="1"/>
</dbReference>
<keyword evidence="4" id="KW-1185">Reference proteome</keyword>
<dbReference type="InterPro" id="IPR050230">
    <property type="entry name" value="CALM/Myosin/TropC-like"/>
</dbReference>
<comment type="caution">
    <text evidence="3">The sequence shown here is derived from an EMBL/GenBank/DDBJ whole genome shotgun (WGS) entry which is preliminary data.</text>
</comment>
<dbReference type="InterPro" id="IPR011992">
    <property type="entry name" value="EF-hand-dom_pair"/>
</dbReference>
<name>A0A1Y1XL95_9FUNG</name>
<dbReference type="GO" id="GO:0005509">
    <property type="term" value="F:calcium ion binding"/>
    <property type="evidence" value="ECO:0007669"/>
    <property type="project" value="InterPro"/>
</dbReference>
<dbReference type="PROSITE" id="PS50222">
    <property type="entry name" value="EF_HAND_2"/>
    <property type="match status" value="1"/>
</dbReference>
<dbReference type="EMBL" id="MCFG01000021">
    <property type="protein sequence ID" value="ORX86463.1"/>
    <property type="molecule type" value="Genomic_DNA"/>
</dbReference>
<dbReference type="GO" id="GO:0016460">
    <property type="term" value="C:myosin II complex"/>
    <property type="evidence" value="ECO:0007669"/>
    <property type="project" value="TreeGrafter"/>
</dbReference>
<dbReference type="InterPro" id="IPR002048">
    <property type="entry name" value="EF_hand_dom"/>
</dbReference>
<dbReference type="PANTHER" id="PTHR23048:SF0">
    <property type="entry name" value="CALMODULIN LIKE 3"/>
    <property type="match status" value="1"/>
</dbReference>